<reference evidence="1 2" key="1">
    <citation type="submission" date="2019-09" db="EMBL/GenBank/DDBJ databases">
        <title>Bird 10,000 Genomes (B10K) Project - Family phase.</title>
        <authorList>
            <person name="Zhang G."/>
        </authorList>
    </citation>
    <scope>NUCLEOTIDE SEQUENCE [LARGE SCALE GENOMIC DNA]</scope>
    <source>
        <strain evidence="1">B10K-DU-004-15</strain>
        <tissue evidence="1">Mixed tissue sample</tissue>
    </source>
</reference>
<sequence length="107" mass="11442">ACLLCQRSEADPDICGEKLQIHGLCAHEFCLVSCSMCSLHFLTGGSCHSLLISACHFSDTFLPATFLTARCCICGQSGATISCCERDCDLSFHLPCAKQGGCVTQFI</sequence>
<evidence type="ECO:0000313" key="2">
    <source>
        <dbReference type="Proteomes" id="UP000556200"/>
    </source>
</evidence>
<comment type="caution">
    <text evidence="1">The sequence shown here is derived from an EMBL/GenBank/DDBJ whole genome shotgun (WGS) entry which is preliminary data.</text>
</comment>
<dbReference type="EMBL" id="VYZA01009087">
    <property type="protein sequence ID" value="NWQ72696.1"/>
    <property type="molecule type" value="Genomic_DNA"/>
</dbReference>
<gene>
    <name evidence="1" type="primary">Phf7_4</name>
    <name evidence="1" type="ORF">NEOCIN_R04201</name>
</gene>
<protein>
    <submittedName>
        <fullName evidence="1">PHF7 protein</fullName>
    </submittedName>
</protein>
<accession>A0A7K4RH44</accession>
<dbReference type="Proteomes" id="UP000556200">
    <property type="component" value="Unassembled WGS sequence"/>
</dbReference>
<feature type="non-terminal residue" evidence="1">
    <location>
        <position position="107"/>
    </location>
</feature>
<dbReference type="PANTHER" id="PTHR12420">
    <property type="entry name" value="PHD FINGER PROTEIN"/>
    <property type="match status" value="1"/>
</dbReference>
<dbReference type="GO" id="GO:0005634">
    <property type="term" value="C:nucleus"/>
    <property type="evidence" value="ECO:0007669"/>
    <property type="project" value="TreeGrafter"/>
</dbReference>
<organism evidence="1 2">
    <name type="scientific">Neopipo cinnamomea</name>
    <dbReference type="NCBI Taxonomy" id="456388"/>
    <lineage>
        <taxon>Eukaryota</taxon>
        <taxon>Metazoa</taxon>
        <taxon>Chordata</taxon>
        <taxon>Craniata</taxon>
        <taxon>Vertebrata</taxon>
        <taxon>Euteleostomi</taxon>
        <taxon>Archelosauria</taxon>
        <taxon>Archosauria</taxon>
        <taxon>Dinosauria</taxon>
        <taxon>Saurischia</taxon>
        <taxon>Theropoda</taxon>
        <taxon>Coelurosauria</taxon>
        <taxon>Aves</taxon>
        <taxon>Neognathae</taxon>
        <taxon>Neoaves</taxon>
        <taxon>Telluraves</taxon>
        <taxon>Australaves</taxon>
        <taxon>Passeriformes</taxon>
        <taxon>Tyrannidae</taxon>
        <taxon>Neopipo</taxon>
    </lineage>
</organism>
<dbReference type="InterPro" id="IPR013083">
    <property type="entry name" value="Znf_RING/FYVE/PHD"/>
</dbReference>
<feature type="non-terminal residue" evidence="1">
    <location>
        <position position="1"/>
    </location>
</feature>
<name>A0A7K4RH44_9TYRA</name>
<dbReference type="AlphaFoldDB" id="A0A7K4RH44"/>
<keyword evidence="2" id="KW-1185">Reference proteome</keyword>
<dbReference type="InterPro" id="IPR051188">
    <property type="entry name" value="PHD-type_Zinc_Finger"/>
</dbReference>
<evidence type="ECO:0000313" key="1">
    <source>
        <dbReference type="EMBL" id="NWQ72696.1"/>
    </source>
</evidence>
<dbReference type="Gene3D" id="3.30.40.10">
    <property type="entry name" value="Zinc/RING finger domain, C3HC4 (zinc finger)"/>
    <property type="match status" value="1"/>
</dbReference>
<proteinExistence type="predicted"/>
<dbReference type="PANTHER" id="PTHR12420:SF47">
    <property type="entry name" value="PHD FINGER PROTEIN 7"/>
    <property type="match status" value="1"/>
</dbReference>